<organism evidence="1 2">
    <name type="scientific">Populus alba x Populus x berolinensis</name>
    <dbReference type="NCBI Taxonomy" id="444605"/>
    <lineage>
        <taxon>Eukaryota</taxon>
        <taxon>Viridiplantae</taxon>
        <taxon>Streptophyta</taxon>
        <taxon>Embryophyta</taxon>
        <taxon>Tracheophyta</taxon>
        <taxon>Spermatophyta</taxon>
        <taxon>Magnoliopsida</taxon>
        <taxon>eudicotyledons</taxon>
        <taxon>Gunneridae</taxon>
        <taxon>Pentapetalae</taxon>
        <taxon>rosids</taxon>
        <taxon>fabids</taxon>
        <taxon>Malpighiales</taxon>
        <taxon>Salicaceae</taxon>
        <taxon>Saliceae</taxon>
        <taxon>Populus</taxon>
    </lineage>
</organism>
<dbReference type="EMBL" id="JAQIZT010000001">
    <property type="protein sequence ID" value="KAJ7009301.1"/>
    <property type="molecule type" value="Genomic_DNA"/>
</dbReference>
<sequence length="84" mass="8618">MSRFAPPVLGNFNYWKGSFEDEKTLFRRPKFGDGAGGGGGLVVELDLVGVLLVGLEVDWRRRCWGGGGGGFAGGAGGGLGGGFP</sequence>
<dbReference type="AlphaFoldDB" id="A0AAD6RIG2"/>
<comment type="caution">
    <text evidence="1">The sequence shown here is derived from an EMBL/GenBank/DDBJ whole genome shotgun (WGS) entry which is preliminary data.</text>
</comment>
<accession>A0AAD6RIG2</accession>
<protein>
    <submittedName>
        <fullName evidence="1">Uncharacterized protein</fullName>
    </submittedName>
</protein>
<keyword evidence="2" id="KW-1185">Reference proteome</keyword>
<evidence type="ECO:0000313" key="1">
    <source>
        <dbReference type="EMBL" id="KAJ7009301.1"/>
    </source>
</evidence>
<name>A0AAD6RIG2_9ROSI</name>
<proteinExistence type="predicted"/>
<dbReference type="Proteomes" id="UP001164929">
    <property type="component" value="Chromosome 1"/>
</dbReference>
<evidence type="ECO:0000313" key="2">
    <source>
        <dbReference type="Proteomes" id="UP001164929"/>
    </source>
</evidence>
<reference evidence="1 2" key="1">
    <citation type="journal article" date="2023" name="Mol. Ecol. Resour.">
        <title>Chromosome-level genome assembly of a triploid poplar Populus alba 'Berolinensis'.</title>
        <authorList>
            <person name="Chen S."/>
            <person name="Yu Y."/>
            <person name="Wang X."/>
            <person name="Wang S."/>
            <person name="Zhang T."/>
            <person name="Zhou Y."/>
            <person name="He R."/>
            <person name="Meng N."/>
            <person name="Wang Y."/>
            <person name="Liu W."/>
            <person name="Liu Z."/>
            <person name="Liu J."/>
            <person name="Guo Q."/>
            <person name="Huang H."/>
            <person name="Sederoff R.R."/>
            <person name="Wang G."/>
            <person name="Qu G."/>
            <person name="Chen S."/>
        </authorList>
    </citation>
    <scope>NUCLEOTIDE SEQUENCE [LARGE SCALE GENOMIC DNA]</scope>
    <source>
        <strain evidence="1">SC-2020</strain>
    </source>
</reference>
<gene>
    <name evidence="1" type="ORF">NC653_000077</name>
</gene>